<evidence type="ECO:0000256" key="1">
    <source>
        <dbReference type="ARBA" id="ARBA00022729"/>
    </source>
</evidence>
<proteinExistence type="predicted"/>
<organism evidence="4 5">
    <name type="scientific">Parvicella tangerina</name>
    <dbReference type="NCBI Taxonomy" id="2829795"/>
    <lineage>
        <taxon>Bacteria</taxon>
        <taxon>Pseudomonadati</taxon>
        <taxon>Bacteroidota</taxon>
        <taxon>Flavobacteriia</taxon>
        <taxon>Flavobacteriales</taxon>
        <taxon>Parvicellaceae</taxon>
        <taxon>Parvicella</taxon>
    </lineage>
</organism>
<dbReference type="SUPFAM" id="SSF53474">
    <property type="entry name" value="alpha/beta-Hydrolases"/>
    <property type="match status" value="1"/>
</dbReference>
<evidence type="ECO:0000259" key="3">
    <source>
        <dbReference type="Pfam" id="PF18962"/>
    </source>
</evidence>
<dbReference type="Pfam" id="PF18962">
    <property type="entry name" value="Por_Secre_tail"/>
    <property type="match status" value="1"/>
</dbReference>
<name>A0A916JLY5_9FLAO</name>
<dbReference type="Proteomes" id="UP000683507">
    <property type="component" value="Chromosome"/>
</dbReference>
<keyword evidence="1" id="KW-0732">Signal</keyword>
<dbReference type="NCBIfam" id="TIGR04183">
    <property type="entry name" value="Por_Secre_tail"/>
    <property type="match status" value="1"/>
</dbReference>
<dbReference type="KEGG" id="ptan:CRYO30217_01526"/>
<reference evidence="4" key="1">
    <citation type="submission" date="2021-04" db="EMBL/GenBank/DDBJ databases">
        <authorList>
            <person name="Rodrigo-Torres L."/>
            <person name="Arahal R. D."/>
            <person name="Lucena T."/>
        </authorList>
    </citation>
    <scope>NUCLEOTIDE SEQUENCE</scope>
    <source>
        <strain evidence="4">AS29M-1</strain>
    </source>
</reference>
<dbReference type="InterPro" id="IPR017868">
    <property type="entry name" value="Filamin/ABP280_repeat-like"/>
</dbReference>
<dbReference type="InterPro" id="IPR035986">
    <property type="entry name" value="PKD_dom_sf"/>
</dbReference>
<dbReference type="InterPro" id="IPR013783">
    <property type="entry name" value="Ig-like_fold"/>
</dbReference>
<feature type="domain" description="Secretion system C-terminal sorting" evidence="3">
    <location>
        <begin position="389"/>
        <end position="445"/>
    </location>
</feature>
<dbReference type="Pfam" id="PF12740">
    <property type="entry name" value="PETase"/>
    <property type="match status" value="1"/>
</dbReference>
<dbReference type="InterPro" id="IPR029058">
    <property type="entry name" value="AB_hydrolase_fold"/>
</dbReference>
<feature type="domain" description="PET hydrolase/cutinase-like" evidence="2">
    <location>
        <begin position="43"/>
        <end position="243"/>
    </location>
</feature>
<dbReference type="EMBL" id="OU015584">
    <property type="protein sequence ID" value="CAG5081059.1"/>
    <property type="molecule type" value="Genomic_DNA"/>
</dbReference>
<evidence type="ECO:0000313" key="4">
    <source>
        <dbReference type="EMBL" id="CAG5081059.1"/>
    </source>
</evidence>
<dbReference type="PANTHER" id="PTHR33428:SF14">
    <property type="entry name" value="CARBOXYLESTERASE TYPE B DOMAIN-CONTAINING PROTEIN"/>
    <property type="match status" value="1"/>
</dbReference>
<dbReference type="Gene3D" id="3.40.50.1820">
    <property type="entry name" value="alpha/beta hydrolase"/>
    <property type="match status" value="1"/>
</dbReference>
<gene>
    <name evidence="4" type="ORF">CRYO30217_01526</name>
</gene>
<dbReference type="Gene3D" id="2.60.40.10">
    <property type="entry name" value="Immunoglobulins"/>
    <property type="match status" value="1"/>
</dbReference>
<dbReference type="AlphaFoldDB" id="A0A916JLY5"/>
<dbReference type="InterPro" id="IPR041127">
    <property type="entry name" value="PET_hydrolase/cutinase-like"/>
</dbReference>
<protein>
    <recommendedName>
        <fullName evidence="6">T9SS C-terminal target domain-containing protein</fullName>
    </recommendedName>
</protein>
<dbReference type="SUPFAM" id="SSF49299">
    <property type="entry name" value="PKD domain"/>
    <property type="match status" value="1"/>
</dbReference>
<sequence length="449" mass="48688">MKLIFQTLLFLGFNCALFGQHAIGHYQVTFQDPDRGNRDIQTEIYYPATTAGDNTPAASGQFPVIVFGHGFVMAWDAYENLWTEFVPRGYIMVFPRTEGNAFSTDHQEFGWDLQFLVTELQNEGMNSSSPINGVVHPNTALMGHSMGGGASFLAADSLCTNGNTNLKTLVGLAPAESTTNGVSSILSAREVTVPSVILSGSSDGVTPPTDHHIPMYDSLASDCKTFVSITGGAHCYFANSNFNCDFGEATSSSGISISRADQHSVTFDFVNNWLDYTLKDDCAAFQAFQDSVQMSPRITSNQSCITNPTSSISEANGVLTSSVSGLSYQWYLDGSVISGANSISYTPSTAGDYTVEVTFADGCPTTSAPYTFTPSSSGIQENQHKLSFYPNPTKGLIQIGETLEKVKIYNAQGMHITTIYNSNQLDFSDYPAGIYLILVEDMYYKVIKE</sequence>
<dbReference type="InterPro" id="IPR026444">
    <property type="entry name" value="Secre_tail"/>
</dbReference>
<accession>A0A916JLY5</accession>
<evidence type="ECO:0000259" key="2">
    <source>
        <dbReference type="Pfam" id="PF12740"/>
    </source>
</evidence>
<keyword evidence="5" id="KW-1185">Reference proteome</keyword>
<evidence type="ECO:0000313" key="5">
    <source>
        <dbReference type="Proteomes" id="UP000683507"/>
    </source>
</evidence>
<dbReference type="RefSeq" id="WP_258541727.1">
    <property type="nucleotide sequence ID" value="NZ_OU015584.1"/>
</dbReference>
<dbReference type="PANTHER" id="PTHR33428">
    <property type="entry name" value="CHLOROPHYLLASE-2, CHLOROPLASTIC"/>
    <property type="match status" value="1"/>
</dbReference>
<dbReference type="PROSITE" id="PS50194">
    <property type="entry name" value="FILAMIN_REPEAT"/>
    <property type="match status" value="1"/>
</dbReference>
<evidence type="ECO:0008006" key="6">
    <source>
        <dbReference type="Google" id="ProtNLM"/>
    </source>
</evidence>